<dbReference type="EMBL" id="AGVO01000006">
    <property type="protein sequence ID" value="EHI54076.1"/>
    <property type="molecule type" value="Genomic_DNA"/>
</dbReference>
<dbReference type="InterPro" id="IPR015421">
    <property type="entry name" value="PyrdxlP-dep_Trfase_major"/>
</dbReference>
<comment type="caution">
    <text evidence="7">The sequence shown here is derived from an EMBL/GenBank/DDBJ whole genome shotgun (WGS) entry which is preliminary data.</text>
</comment>
<dbReference type="Gene3D" id="3.40.640.10">
    <property type="entry name" value="Type I PLP-dependent aspartate aminotransferase-like (Major domain)"/>
    <property type="match status" value="1"/>
</dbReference>
<gene>
    <name evidence="7" type="ORF">IYQ_02594</name>
</gene>
<evidence type="ECO:0000259" key="6">
    <source>
        <dbReference type="Pfam" id="PF00155"/>
    </source>
</evidence>
<evidence type="ECO:0000256" key="2">
    <source>
        <dbReference type="ARBA" id="ARBA00022576"/>
    </source>
</evidence>
<accession>A0ABP2N5C7</accession>
<dbReference type="SUPFAM" id="SSF53383">
    <property type="entry name" value="PLP-dependent transferases"/>
    <property type="match status" value="1"/>
</dbReference>
<dbReference type="InterPro" id="IPR015422">
    <property type="entry name" value="PyrdxlP-dep_Trfase_small"/>
</dbReference>
<evidence type="ECO:0000256" key="5">
    <source>
        <dbReference type="SAM" id="MobiDB-lite"/>
    </source>
</evidence>
<reference evidence="7 8" key="1">
    <citation type="journal article" date="2012" name="Front. Microbiol.">
        <title>Draft Genome Sequence of the Virulent Strain 01-B526 of the Fish Pathogen Aeromonas salmonicida.</title>
        <authorList>
            <person name="Charette S.J."/>
            <person name="Brochu F."/>
            <person name="Boyle B."/>
            <person name="Filion G."/>
            <person name="Tanaka K.H."/>
            <person name="Derome N."/>
        </authorList>
    </citation>
    <scope>NUCLEOTIDE SEQUENCE [LARGE SCALE GENOMIC DNA]</scope>
    <source>
        <strain evidence="7 8">01-B526</strain>
    </source>
</reference>
<dbReference type="Pfam" id="PF00155">
    <property type="entry name" value="Aminotran_1_2"/>
    <property type="match status" value="1"/>
</dbReference>
<evidence type="ECO:0000313" key="8">
    <source>
        <dbReference type="Proteomes" id="UP000006428"/>
    </source>
</evidence>
<keyword evidence="8" id="KW-1185">Reference proteome</keyword>
<organism evidence="7 8">
    <name type="scientific">Aeromonas salmonicida subsp. salmonicida 01-B526</name>
    <dbReference type="NCBI Taxonomy" id="1076135"/>
    <lineage>
        <taxon>Bacteria</taxon>
        <taxon>Pseudomonadati</taxon>
        <taxon>Pseudomonadota</taxon>
        <taxon>Gammaproteobacteria</taxon>
        <taxon>Aeromonadales</taxon>
        <taxon>Aeromonadaceae</taxon>
        <taxon>Aeromonas</taxon>
    </lineage>
</organism>
<evidence type="ECO:0000256" key="4">
    <source>
        <dbReference type="ARBA" id="ARBA00022898"/>
    </source>
</evidence>
<dbReference type="InterPro" id="IPR004839">
    <property type="entry name" value="Aminotransferase_I/II_large"/>
</dbReference>
<evidence type="ECO:0000256" key="1">
    <source>
        <dbReference type="ARBA" id="ARBA00001933"/>
    </source>
</evidence>
<dbReference type="GO" id="GO:0008483">
    <property type="term" value="F:transaminase activity"/>
    <property type="evidence" value="ECO:0007669"/>
    <property type="project" value="UniProtKB-KW"/>
</dbReference>
<dbReference type="InterPro" id="IPR015424">
    <property type="entry name" value="PyrdxlP-dep_Trfase"/>
</dbReference>
<protein>
    <submittedName>
        <fullName evidence="7">Aminotransferase</fullName>
    </submittedName>
</protein>
<dbReference type="PANTHER" id="PTHR43807:SF20">
    <property type="entry name" value="FI04487P"/>
    <property type="match status" value="1"/>
</dbReference>
<evidence type="ECO:0000256" key="3">
    <source>
        <dbReference type="ARBA" id="ARBA00022679"/>
    </source>
</evidence>
<dbReference type="PANTHER" id="PTHR43807">
    <property type="entry name" value="FI04487P"/>
    <property type="match status" value="1"/>
</dbReference>
<comment type="cofactor">
    <cofactor evidence="1">
        <name>pyridoxal 5'-phosphate</name>
        <dbReference type="ChEBI" id="CHEBI:597326"/>
    </cofactor>
</comment>
<feature type="domain" description="Aminotransferase class I/classII large" evidence="6">
    <location>
        <begin position="31"/>
        <end position="179"/>
    </location>
</feature>
<dbReference type="Gene3D" id="3.90.1150.10">
    <property type="entry name" value="Aspartate Aminotransferase, domain 1"/>
    <property type="match status" value="1"/>
</dbReference>
<dbReference type="CDD" id="cd00609">
    <property type="entry name" value="AAT_like"/>
    <property type="match status" value="1"/>
</dbReference>
<keyword evidence="3" id="KW-0808">Transferase</keyword>
<proteinExistence type="predicted"/>
<keyword evidence="2 7" id="KW-0032">Aminotransferase</keyword>
<name>A0ABP2N5C7_AERSS</name>
<feature type="region of interest" description="Disordered" evidence="5">
    <location>
        <begin position="179"/>
        <end position="230"/>
    </location>
</feature>
<keyword evidence="4" id="KW-0663">Pyridoxal phosphate</keyword>
<evidence type="ECO:0000313" key="7">
    <source>
        <dbReference type="EMBL" id="EHI54076.1"/>
    </source>
</evidence>
<sequence>MSSPRIVSKLPQVGTTIFSVIGDLAARHPSINLSQGAPSFPCDPELIRVTHEAMLAGENQYAPMTGLPALREQLAAKIATSYGHHYDAGEEVTITASASEALFCAITALVHPGDEVIMFEPAFDSYRPMIQLQGATPVVIALKAPYFAIPWDEVAARITPRTRMIVLNTPHNPTGTVWQAGRGSGAPGPPGARHRHPDPLGRGVRARGVRRRSAPERDPLSGSGRTLSRRLLLRQDLPRHRLAGGLLRGAAPPDGGDPQGAPVRHVRRRHPHAVRLRPPVAATGPLPGAGGLLSAQAGSAGLGPGGFALYPAPLGGQLLYAGELRAGKRRAGQPVRAAAHS</sequence>
<dbReference type="Proteomes" id="UP000006428">
    <property type="component" value="Unassembled WGS sequence"/>
</dbReference>
<dbReference type="InterPro" id="IPR051326">
    <property type="entry name" value="Kynurenine-oxoglutarate_AT"/>
</dbReference>